<sequence length="71" mass="8254">MRKFEDLDIKPDEDYGWYIVQCIAGTENNVKAQLQQIVPKTPQAMDYIEKFHVPSRLAGNSHGKKVFMKEQ</sequence>
<organism evidence="1 2">
    <name type="scientific">Triparma retinervis</name>
    <dbReference type="NCBI Taxonomy" id="2557542"/>
    <lineage>
        <taxon>Eukaryota</taxon>
        <taxon>Sar</taxon>
        <taxon>Stramenopiles</taxon>
        <taxon>Ochrophyta</taxon>
        <taxon>Bolidophyceae</taxon>
        <taxon>Parmales</taxon>
        <taxon>Triparmaceae</taxon>
        <taxon>Triparma</taxon>
    </lineage>
</organism>
<comment type="caution">
    <text evidence="1">The sequence shown here is derived from an EMBL/GenBank/DDBJ whole genome shotgun (WGS) entry which is preliminary data.</text>
</comment>
<proteinExistence type="predicted"/>
<dbReference type="OrthoDB" id="200338at2759"/>
<dbReference type="GO" id="GO:0006354">
    <property type="term" value="P:DNA-templated transcription elongation"/>
    <property type="evidence" value="ECO:0007669"/>
    <property type="project" value="InterPro"/>
</dbReference>
<protein>
    <submittedName>
        <fullName evidence="1">Uncharacterized protein</fullName>
    </submittedName>
</protein>
<dbReference type="Proteomes" id="UP001165082">
    <property type="component" value="Unassembled WGS sequence"/>
</dbReference>
<name>A0A9W6Z998_9STRA</name>
<keyword evidence="2" id="KW-1185">Reference proteome</keyword>
<reference evidence="1" key="1">
    <citation type="submission" date="2022-07" db="EMBL/GenBank/DDBJ databases">
        <title>Genome analysis of Parmales, a sister group of diatoms, reveals the evolutionary specialization of diatoms from phago-mixotrophs to photoautotrophs.</title>
        <authorList>
            <person name="Ban H."/>
            <person name="Sato S."/>
            <person name="Yoshikawa S."/>
            <person name="Kazumasa Y."/>
            <person name="Nakamura Y."/>
            <person name="Ichinomiya M."/>
            <person name="Saitoh K."/>
            <person name="Sato N."/>
            <person name="Blanc-Mathieu R."/>
            <person name="Endo H."/>
            <person name="Kuwata A."/>
            <person name="Ogata H."/>
        </authorList>
    </citation>
    <scope>NUCLEOTIDE SEQUENCE</scope>
</reference>
<evidence type="ECO:0000313" key="2">
    <source>
        <dbReference type="Proteomes" id="UP001165082"/>
    </source>
</evidence>
<dbReference type="SUPFAM" id="SSF82679">
    <property type="entry name" value="N-utilization substance G protein NusG, N-terminal domain"/>
    <property type="match status" value="1"/>
</dbReference>
<accession>A0A9W6Z998</accession>
<gene>
    <name evidence="1" type="ORF">TrRE_jg1370</name>
</gene>
<dbReference type="InterPro" id="IPR036735">
    <property type="entry name" value="NGN_dom_sf"/>
</dbReference>
<dbReference type="Gene3D" id="3.30.70.940">
    <property type="entry name" value="NusG, N-terminal domain"/>
    <property type="match status" value="1"/>
</dbReference>
<feature type="non-terminal residue" evidence="1">
    <location>
        <position position="1"/>
    </location>
</feature>
<dbReference type="EMBL" id="BRXZ01000667">
    <property type="protein sequence ID" value="GMH50337.1"/>
    <property type="molecule type" value="Genomic_DNA"/>
</dbReference>
<dbReference type="AlphaFoldDB" id="A0A9W6Z998"/>
<evidence type="ECO:0000313" key="1">
    <source>
        <dbReference type="EMBL" id="GMH50337.1"/>
    </source>
</evidence>